<dbReference type="Proteomes" id="UP000295621">
    <property type="component" value="Unassembled WGS sequence"/>
</dbReference>
<protein>
    <submittedName>
        <fullName evidence="3">Uncharacterized protein</fullName>
    </submittedName>
</protein>
<reference evidence="3 4" key="1">
    <citation type="submission" date="2019-02" db="EMBL/GenBank/DDBJ databases">
        <title>Draft genome sequences of novel Actinobacteria.</title>
        <authorList>
            <person name="Sahin N."/>
            <person name="Ay H."/>
            <person name="Saygin H."/>
        </authorList>
    </citation>
    <scope>NUCLEOTIDE SEQUENCE [LARGE SCALE GENOMIC DNA]</scope>
    <source>
        <strain evidence="3 4">KC603</strain>
    </source>
</reference>
<evidence type="ECO:0000256" key="2">
    <source>
        <dbReference type="SAM" id="Phobius"/>
    </source>
</evidence>
<comment type="caution">
    <text evidence="3">The sequence shown here is derived from an EMBL/GenBank/DDBJ whole genome shotgun (WGS) entry which is preliminary data.</text>
</comment>
<dbReference type="RefSeq" id="WP_131984772.1">
    <property type="nucleotide sequence ID" value="NZ_SMKL01000039.1"/>
</dbReference>
<organism evidence="3 4">
    <name type="scientific">Jiangella ureilytica</name>
    <dbReference type="NCBI Taxonomy" id="2530374"/>
    <lineage>
        <taxon>Bacteria</taxon>
        <taxon>Bacillati</taxon>
        <taxon>Actinomycetota</taxon>
        <taxon>Actinomycetes</taxon>
        <taxon>Jiangellales</taxon>
        <taxon>Jiangellaceae</taxon>
        <taxon>Jiangella</taxon>
    </lineage>
</organism>
<feature type="region of interest" description="Disordered" evidence="1">
    <location>
        <begin position="1"/>
        <end position="33"/>
    </location>
</feature>
<accession>A0A4R4RJX6</accession>
<dbReference type="AlphaFoldDB" id="A0A4R4RJX6"/>
<dbReference type="EMBL" id="SMKL01000039">
    <property type="protein sequence ID" value="TDC49626.1"/>
    <property type="molecule type" value="Genomic_DNA"/>
</dbReference>
<evidence type="ECO:0000256" key="1">
    <source>
        <dbReference type="SAM" id="MobiDB-lite"/>
    </source>
</evidence>
<sequence>MGSVPEYEMERGPGGELQQASAARVESTRASTEAGQLTVIDVTTFTSWVAALSAERRAGVAAGLAPDGSYTPQAGTESGFLYERFRDEFRPAVEAWLATQPLTDPAAPRTPFGMPEYQLDSRDRSAALERDAETFAAQARDANQRGDNYVLMTIVFAVVLFFAGVSSNLDTARARVALVGAAAVVLVAAAAVVATFPIEL</sequence>
<dbReference type="OrthoDB" id="3078502at2"/>
<feature type="transmembrane region" description="Helical" evidence="2">
    <location>
        <begin position="149"/>
        <end position="169"/>
    </location>
</feature>
<name>A0A4R4RJX6_9ACTN</name>
<proteinExistence type="predicted"/>
<evidence type="ECO:0000313" key="4">
    <source>
        <dbReference type="Proteomes" id="UP000295621"/>
    </source>
</evidence>
<keyword evidence="2" id="KW-0812">Transmembrane</keyword>
<keyword evidence="4" id="KW-1185">Reference proteome</keyword>
<feature type="transmembrane region" description="Helical" evidence="2">
    <location>
        <begin position="176"/>
        <end position="198"/>
    </location>
</feature>
<keyword evidence="2" id="KW-1133">Transmembrane helix</keyword>
<gene>
    <name evidence="3" type="ORF">E1212_17620</name>
</gene>
<keyword evidence="2" id="KW-0472">Membrane</keyword>
<evidence type="ECO:0000313" key="3">
    <source>
        <dbReference type="EMBL" id="TDC49626.1"/>
    </source>
</evidence>